<feature type="domain" description="Thioester reductase (TE)" evidence="2">
    <location>
        <begin position="339"/>
        <end position="609"/>
    </location>
</feature>
<dbReference type="Gene3D" id="3.40.50.720">
    <property type="entry name" value="NAD(P)-binding Rossmann-like Domain"/>
    <property type="match status" value="2"/>
</dbReference>
<gene>
    <name evidence="3" type="ORF">pipiens_003462</name>
</gene>
<evidence type="ECO:0000313" key="3">
    <source>
        <dbReference type="EMBL" id="KAL1381173.1"/>
    </source>
</evidence>
<dbReference type="SUPFAM" id="SSF51735">
    <property type="entry name" value="NAD(P)-binding Rossmann-fold domains"/>
    <property type="match status" value="2"/>
</dbReference>
<evidence type="ECO:0000256" key="1">
    <source>
        <dbReference type="RuleBase" id="RU363097"/>
    </source>
</evidence>
<name>A0ABD1CXR5_CULPP</name>
<dbReference type="Proteomes" id="UP001562425">
    <property type="component" value="Unassembled WGS sequence"/>
</dbReference>
<accession>A0ABD1CXR5</accession>
<dbReference type="PANTHER" id="PTHR11011">
    <property type="entry name" value="MALE STERILITY PROTEIN 2-RELATED"/>
    <property type="match status" value="1"/>
</dbReference>
<protein>
    <recommendedName>
        <fullName evidence="1">Fatty acyl-CoA reductase</fullName>
        <ecNumber evidence="1">1.2.1.84</ecNumber>
    </recommendedName>
</protein>
<keyword evidence="1" id="KW-1133">Transmembrane helix</keyword>
<dbReference type="InterPro" id="IPR026055">
    <property type="entry name" value="FAR"/>
</dbReference>
<keyword evidence="1" id="KW-0472">Membrane</keyword>
<dbReference type="GO" id="GO:1901568">
    <property type="term" value="P:fatty acid derivative metabolic process"/>
    <property type="evidence" value="ECO:0007669"/>
    <property type="project" value="UniProtKB-ARBA"/>
</dbReference>
<organism evidence="3 4">
    <name type="scientific">Culex pipiens pipiens</name>
    <name type="common">Northern house mosquito</name>
    <dbReference type="NCBI Taxonomy" id="38569"/>
    <lineage>
        <taxon>Eukaryota</taxon>
        <taxon>Metazoa</taxon>
        <taxon>Ecdysozoa</taxon>
        <taxon>Arthropoda</taxon>
        <taxon>Hexapoda</taxon>
        <taxon>Insecta</taxon>
        <taxon>Pterygota</taxon>
        <taxon>Neoptera</taxon>
        <taxon>Endopterygota</taxon>
        <taxon>Diptera</taxon>
        <taxon>Nematocera</taxon>
        <taxon>Culicoidea</taxon>
        <taxon>Culicidae</taxon>
        <taxon>Culicinae</taxon>
        <taxon>Culicini</taxon>
        <taxon>Culex</taxon>
        <taxon>Culex</taxon>
    </lineage>
</organism>
<feature type="domain" description="Thioester reductase (TE)" evidence="2">
    <location>
        <begin position="20"/>
        <end position="290"/>
    </location>
</feature>
<keyword evidence="1" id="KW-0560">Oxidoreductase</keyword>
<keyword evidence="1" id="KW-0521">NADP</keyword>
<dbReference type="InterPro" id="IPR036291">
    <property type="entry name" value="NAD(P)-bd_dom_sf"/>
</dbReference>
<keyword evidence="1" id="KW-0444">Lipid biosynthesis</keyword>
<comment type="function">
    <text evidence="1">Catalyzes the reduction of fatty acyl-CoA to fatty alcohols.</text>
</comment>
<keyword evidence="1" id="KW-0443">Lipid metabolism</keyword>
<evidence type="ECO:0000259" key="2">
    <source>
        <dbReference type="Pfam" id="PF07993"/>
    </source>
</evidence>
<dbReference type="GO" id="GO:0102965">
    <property type="term" value="F:alcohol-forming long-chain fatty acyl-CoA reductase activity"/>
    <property type="evidence" value="ECO:0007669"/>
    <property type="project" value="UniProtKB-EC"/>
</dbReference>
<dbReference type="PANTHER" id="PTHR11011:SF81">
    <property type="entry name" value="FATTY ACYL-COA REDUCTASE"/>
    <property type="match status" value="1"/>
</dbReference>
<keyword evidence="1" id="KW-0812">Transmembrane</keyword>
<proteinExistence type="inferred from homology"/>
<dbReference type="Pfam" id="PF07993">
    <property type="entry name" value="NAD_binding_4"/>
    <property type="match status" value="2"/>
</dbReference>
<comment type="caution">
    <text evidence="3">The sequence shown here is derived from an EMBL/GenBank/DDBJ whole genome shotgun (WGS) entry which is preliminary data.</text>
</comment>
<dbReference type="AlphaFoldDB" id="A0ABD1CXR5"/>
<reference evidence="3 4" key="1">
    <citation type="submission" date="2024-05" db="EMBL/GenBank/DDBJ databases">
        <title>Culex pipiens pipiens assembly and annotation.</title>
        <authorList>
            <person name="Alout H."/>
            <person name="Durand T."/>
        </authorList>
    </citation>
    <scope>NUCLEOTIDE SEQUENCE [LARGE SCALE GENOMIC DNA]</scope>
    <source>
        <strain evidence="3">HA-2024</strain>
        <tissue evidence="3">Whole body</tissue>
    </source>
</reference>
<comment type="similarity">
    <text evidence="1">Belongs to the fatty acyl-CoA reductase family.</text>
</comment>
<evidence type="ECO:0000313" key="4">
    <source>
        <dbReference type="Proteomes" id="UP001562425"/>
    </source>
</evidence>
<dbReference type="InterPro" id="IPR013120">
    <property type="entry name" value="FAR_NAD-bd"/>
</dbReference>
<comment type="catalytic activity">
    <reaction evidence="1">
        <text>a long-chain fatty acyl-CoA + 2 NADPH + 2 H(+) = a long-chain primary fatty alcohol + 2 NADP(+) + CoA</text>
        <dbReference type="Rhea" id="RHEA:52716"/>
        <dbReference type="ChEBI" id="CHEBI:15378"/>
        <dbReference type="ChEBI" id="CHEBI:57287"/>
        <dbReference type="ChEBI" id="CHEBI:57783"/>
        <dbReference type="ChEBI" id="CHEBI:58349"/>
        <dbReference type="ChEBI" id="CHEBI:77396"/>
        <dbReference type="ChEBI" id="CHEBI:83139"/>
        <dbReference type="EC" id="1.2.1.84"/>
    </reaction>
</comment>
<sequence length="781" mass="90516">MSNCSESKFLEFYRGSTVLLAGGTGFLGKTLLEKILRCLEVRKIYLLIRTKRGCCGEQRLKTILEDRLFDRVRKPELIAKIVPVEVDYAEKDFGLAPGLTYEIRKEVEIVLYCIATVKMMGSLKETVETNVFLARRMLRWCRTFSRLQAFVYTSTFYCNFDKEICEEKVYKELPFGSYDIVMNMMKHLSAEECEQLKSTILQKFPNTYTFSKRLAEIMIETEFGQTLPIAIYRPPVITPTCREPMLGWTDNSYGPVAFVKSFWDGLGLVKYENARVKCDLAPIDYCANAVLICAFDVAEKRRVSSDLCVPVYNHHITVTMSNCSESRVLEFYRGSTVLLAGGTGFLGKTLLEKLLRCLKVKKIYLLIRTKKGCCGEERLKAILEDRLFDRVRKPELIAKIVPVEVDYAEKDFGMAPGLTCEIRKEVEIVLYCLATVKMTGALKETVETNVFLARRMLRWCRTFPRLEAFVFTSTFYCNFDQEIIEEKVYTELPFGSYEIVMNMLKHLSAEECEQLKSTILKKFPNTYVFSKRLAEIMIETEFAQTLPVAIYRPPIITPTCREPMLGWTDNPYGSVAYIKSFWDGLGHVKYVDSRAKCSFAPVDYCANAVLVSGFDLAEKRLVGSAPCVPVYNHHSNTTNTTFGELTSSFGDSRKRFWDWIIWKYCWISTSFIWLMYLNVILARIKDFIAMWCPGSKPAHKYYYRWSAYWFMAFSQSVGFVAFRSWKSVSNNLKRAQCYLSERERQILFTDLDEIDMREYMSGQVDEAIQYLECENKRRYRK</sequence>
<feature type="transmembrane region" description="Helical" evidence="1">
    <location>
        <begin position="661"/>
        <end position="682"/>
    </location>
</feature>
<keyword evidence="4" id="KW-1185">Reference proteome</keyword>
<dbReference type="EC" id="1.2.1.84" evidence="1"/>
<dbReference type="EMBL" id="JBEHCU010008773">
    <property type="protein sequence ID" value="KAL1381173.1"/>
    <property type="molecule type" value="Genomic_DNA"/>
</dbReference>